<name>A0A426XN33_ENSVE</name>
<feature type="compositionally biased region" description="Basic and acidic residues" evidence="1">
    <location>
        <begin position="138"/>
        <end position="167"/>
    </location>
</feature>
<feature type="region of interest" description="Disordered" evidence="1">
    <location>
        <begin position="138"/>
        <end position="174"/>
    </location>
</feature>
<gene>
    <name evidence="2" type="ORF">B296_00058202</name>
</gene>
<dbReference type="EMBL" id="AMZH03019010">
    <property type="protein sequence ID" value="RRT40913.1"/>
    <property type="molecule type" value="Genomic_DNA"/>
</dbReference>
<accession>A0A426XN33</accession>
<evidence type="ECO:0000256" key="1">
    <source>
        <dbReference type="SAM" id="MobiDB-lite"/>
    </source>
</evidence>
<proteinExistence type="predicted"/>
<protein>
    <submittedName>
        <fullName evidence="2">Uncharacterized protein</fullName>
    </submittedName>
</protein>
<dbReference type="AlphaFoldDB" id="A0A426XN33"/>
<organism evidence="2 3">
    <name type="scientific">Ensete ventricosum</name>
    <name type="common">Abyssinian banana</name>
    <name type="synonym">Musa ensete</name>
    <dbReference type="NCBI Taxonomy" id="4639"/>
    <lineage>
        <taxon>Eukaryota</taxon>
        <taxon>Viridiplantae</taxon>
        <taxon>Streptophyta</taxon>
        <taxon>Embryophyta</taxon>
        <taxon>Tracheophyta</taxon>
        <taxon>Spermatophyta</taxon>
        <taxon>Magnoliopsida</taxon>
        <taxon>Liliopsida</taxon>
        <taxon>Zingiberales</taxon>
        <taxon>Musaceae</taxon>
        <taxon>Ensete</taxon>
    </lineage>
</organism>
<evidence type="ECO:0000313" key="3">
    <source>
        <dbReference type="Proteomes" id="UP000287651"/>
    </source>
</evidence>
<reference evidence="2 3" key="1">
    <citation type="journal article" date="2014" name="Agronomy (Basel)">
        <title>A Draft Genome Sequence for Ensete ventricosum, the Drought-Tolerant Tree Against Hunger.</title>
        <authorList>
            <person name="Harrison J."/>
            <person name="Moore K.A."/>
            <person name="Paszkiewicz K."/>
            <person name="Jones T."/>
            <person name="Grant M."/>
            <person name="Ambacheew D."/>
            <person name="Muzemil S."/>
            <person name="Studholme D.J."/>
        </authorList>
    </citation>
    <scope>NUCLEOTIDE SEQUENCE [LARGE SCALE GENOMIC DNA]</scope>
</reference>
<dbReference type="Proteomes" id="UP000287651">
    <property type="component" value="Unassembled WGS sequence"/>
</dbReference>
<evidence type="ECO:0000313" key="2">
    <source>
        <dbReference type="EMBL" id="RRT40913.1"/>
    </source>
</evidence>
<sequence length="174" mass="19088">MLVNSIMGGACLLLEREICSDEERVVFGTEEAEDVRDADLSSDWMTFFLEETRLGPSTKMGLATSTAQSLLVDDARLAQELALTGSLLGGRAEHRETTGRDFSRSTAGIEGTSVVGRGDPTIARKIDVDLVLILVQHDDSGSEKEEEPSLRVGEKGQHQEKEELSKEKTRRPLQ</sequence>
<comment type="caution">
    <text evidence="2">The sequence shown here is derived from an EMBL/GenBank/DDBJ whole genome shotgun (WGS) entry which is preliminary data.</text>
</comment>